<dbReference type="InterPro" id="IPR009305">
    <property type="entry name" value="Mpo1-like"/>
</dbReference>
<keyword evidence="1 2" id="KW-0812">Transmembrane</keyword>
<reference evidence="2 3" key="1">
    <citation type="submission" date="2015-03" db="EMBL/GenBank/DDBJ databases">
        <title>Genome assembly of Sandaracinus amylolyticus DSM 53668.</title>
        <authorList>
            <person name="Sharma G."/>
            <person name="Subramanian S."/>
        </authorList>
    </citation>
    <scope>NUCLEOTIDE SEQUENCE [LARGE SCALE GENOMIC DNA]</scope>
    <source>
        <strain evidence="2 3">DSM 53668</strain>
    </source>
</reference>
<evidence type="ECO:0000313" key="2">
    <source>
        <dbReference type="EMBL" id="AKF03858.1"/>
    </source>
</evidence>
<evidence type="ECO:0000256" key="1">
    <source>
        <dbReference type="SAM" id="Phobius"/>
    </source>
</evidence>
<dbReference type="EMBL" id="CP011125">
    <property type="protein sequence ID" value="AKF03858.1"/>
    <property type="molecule type" value="Genomic_DNA"/>
</dbReference>
<proteinExistence type="predicted"/>
<keyword evidence="3" id="KW-1185">Reference proteome</keyword>
<organism evidence="2 3">
    <name type="scientific">Sandaracinus amylolyticus</name>
    <dbReference type="NCBI Taxonomy" id="927083"/>
    <lineage>
        <taxon>Bacteria</taxon>
        <taxon>Pseudomonadati</taxon>
        <taxon>Myxococcota</taxon>
        <taxon>Polyangia</taxon>
        <taxon>Polyangiales</taxon>
        <taxon>Sandaracinaceae</taxon>
        <taxon>Sandaracinus</taxon>
    </lineage>
</organism>
<feature type="transmembrane region" description="Helical" evidence="1">
    <location>
        <begin position="27"/>
        <end position="50"/>
    </location>
</feature>
<keyword evidence="1" id="KW-0472">Membrane</keyword>
<feature type="transmembrane region" description="Helical" evidence="1">
    <location>
        <begin position="91"/>
        <end position="111"/>
    </location>
</feature>
<accession>A0A0F6W046</accession>
<dbReference type="Proteomes" id="UP000034883">
    <property type="component" value="Chromosome"/>
</dbReference>
<dbReference type="RefSeq" id="WP_083458466.1">
    <property type="nucleotide sequence ID" value="NZ_CP011125.1"/>
</dbReference>
<protein>
    <submittedName>
        <fullName evidence="2">Putative transmembrane protein</fullName>
    </submittedName>
</protein>
<keyword evidence="1" id="KW-1133">Transmembrane helix</keyword>
<dbReference type="PANTHER" id="PTHR34205">
    <property type="entry name" value="TRANSMEMBRANE PROTEIN"/>
    <property type="match status" value="1"/>
</dbReference>
<name>A0A0F6W046_9BACT</name>
<dbReference type="AlphaFoldDB" id="A0A0F6W046"/>
<dbReference type="STRING" id="927083.DB32_001007"/>
<dbReference type="KEGG" id="samy:DB32_001007"/>
<dbReference type="Pfam" id="PF06127">
    <property type="entry name" value="Mpo1-like"/>
    <property type="match status" value="1"/>
</dbReference>
<dbReference type="PANTHER" id="PTHR34205:SF2">
    <property type="entry name" value="DUF962 DOMAIN-CONTAINING PROTEIN"/>
    <property type="match status" value="1"/>
</dbReference>
<evidence type="ECO:0000313" key="3">
    <source>
        <dbReference type="Proteomes" id="UP000034883"/>
    </source>
</evidence>
<gene>
    <name evidence="2" type="ORF">DB32_001007</name>
</gene>
<dbReference type="OrthoDB" id="7356072at2"/>
<sequence length="171" mass="18469">MSERIQSYEEFWPHYLREHRNPSSRRLHFVGTTGWLAACAASAVTAPLTFPAAMAGFAALAAHGTKKGEGEKPALGHIAGMVALPTLASPVFFPAGVVFAYACAWGGHFGLEKNKPATFQYPLWSFVSDLRMWSHMARGRLWSGDPLEELGLDGGARVETKSNGAQPVVPT</sequence>